<feature type="compositionally biased region" description="Basic residues" evidence="1">
    <location>
        <begin position="52"/>
        <end position="66"/>
    </location>
</feature>
<protein>
    <submittedName>
        <fullName evidence="2">Uncharacterized protein</fullName>
    </submittedName>
</protein>
<gene>
    <name evidence="2" type="ORF">EVAR_20385_1</name>
</gene>
<keyword evidence="3" id="KW-1185">Reference proteome</keyword>
<feature type="region of interest" description="Disordered" evidence="1">
    <location>
        <begin position="52"/>
        <end position="80"/>
    </location>
</feature>
<evidence type="ECO:0000313" key="2">
    <source>
        <dbReference type="EMBL" id="GBP18855.1"/>
    </source>
</evidence>
<dbReference type="EMBL" id="BGZK01000102">
    <property type="protein sequence ID" value="GBP18855.1"/>
    <property type="molecule type" value="Genomic_DNA"/>
</dbReference>
<proteinExistence type="predicted"/>
<feature type="compositionally biased region" description="Low complexity" evidence="1">
    <location>
        <begin position="67"/>
        <end position="76"/>
    </location>
</feature>
<dbReference type="Proteomes" id="UP000299102">
    <property type="component" value="Unassembled WGS sequence"/>
</dbReference>
<evidence type="ECO:0000256" key="1">
    <source>
        <dbReference type="SAM" id="MobiDB-lite"/>
    </source>
</evidence>
<dbReference type="OrthoDB" id="7474798at2759"/>
<comment type="caution">
    <text evidence="2">The sequence shown here is derived from an EMBL/GenBank/DDBJ whole genome shotgun (WGS) entry which is preliminary data.</text>
</comment>
<sequence>MSRRPSIRDLEQKLKAAFLELKASREMCDCLVGRRDDHETEIRISKSDHCSKHKLYRKSSKHKLYRKSSNTSSGKSSKYKLYRKNSKHNLYRKSSKHKLYRKSSKHKLYRKSSKYKLYRKSCKIIELGRINYNNSWI</sequence>
<dbReference type="AlphaFoldDB" id="A0A4C1TXT2"/>
<accession>A0A4C1TXT2</accession>
<name>A0A4C1TXT2_EUMVA</name>
<organism evidence="2 3">
    <name type="scientific">Eumeta variegata</name>
    <name type="common">Bagworm moth</name>
    <name type="synonym">Eumeta japonica</name>
    <dbReference type="NCBI Taxonomy" id="151549"/>
    <lineage>
        <taxon>Eukaryota</taxon>
        <taxon>Metazoa</taxon>
        <taxon>Ecdysozoa</taxon>
        <taxon>Arthropoda</taxon>
        <taxon>Hexapoda</taxon>
        <taxon>Insecta</taxon>
        <taxon>Pterygota</taxon>
        <taxon>Neoptera</taxon>
        <taxon>Endopterygota</taxon>
        <taxon>Lepidoptera</taxon>
        <taxon>Glossata</taxon>
        <taxon>Ditrysia</taxon>
        <taxon>Tineoidea</taxon>
        <taxon>Psychidae</taxon>
        <taxon>Oiketicinae</taxon>
        <taxon>Eumeta</taxon>
    </lineage>
</organism>
<reference evidence="2 3" key="1">
    <citation type="journal article" date="2019" name="Commun. Biol.">
        <title>The bagworm genome reveals a unique fibroin gene that provides high tensile strength.</title>
        <authorList>
            <person name="Kono N."/>
            <person name="Nakamura H."/>
            <person name="Ohtoshi R."/>
            <person name="Tomita M."/>
            <person name="Numata K."/>
            <person name="Arakawa K."/>
        </authorList>
    </citation>
    <scope>NUCLEOTIDE SEQUENCE [LARGE SCALE GENOMIC DNA]</scope>
</reference>
<evidence type="ECO:0000313" key="3">
    <source>
        <dbReference type="Proteomes" id="UP000299102"/>
    </source>
</evidence>